<accession>A0A3G3IM50</accession>
<dbReference type="EMBL" id="CP024634">
    <property type="protein sequence ID" value="AYQ56809.1"/>
    <property type="molecule type" value="Genomic_DNA"/>
</dbReference>
<evidence type="ECO:0008006" key="4">
    <source>
        <dbReference type="Google" id="ProtNLM"/>
    </source>
</evidence>
<protein>
    <recommendedName>
        <fullName evidence="4">Sulfur globule protein CV1</fullName>
    </recommendedName>
</protein>
<sequence precursor="true">MYKKTMERELMKKILAIALLAFTLNANAFWGNNSMPWNGNNYNNNYNGYGNYGYQQDNGIFSFNPYDYWDPRWYSEEMSNMMDEFSDNNNGWGNNGWGNNNRYNRYNNYNGYGYNPYNNNYNQKPFVKTK</sequence>
<organism evidence="2 3">
    <name type="scientific">Bathymodiolus thermophilus thioautotrophic gill symbiont</name>
    <dbReference type="NCBI Taxonomy" id="2360"/>
    <lineage>
        <taxon>Bacteria</taxon>
        <taxon>Pseudomonadati</taxon>
        <taxon>Pseudomonadota</taxon>
        <taxon>Gammaproteobacteria</taxon>
        <taxon>sulfur-oxidizing symbionts</taxon>
    </lineage>
</organism>
<dbReference type="KEGG" id="bthg:MS2017_1103"/>
<reference evidence="2 3" key="1">
    <citation type="submission" date="2017-11" db="EMBL/GenBank/DDBJ databases">
        <title>Genome sequence of the bacterial symbiont EPR9N from a vent mussel Bathymodiolus thermophilus.</title>
        <authorList>
            <person name="Won Y.-J."/>
        </authorList>
    </citation>
    <scope>NUCLEOTIDE SEQUENCE [LARGE SCALE GENOMIC DNA]</scope>
    <source>
        <strain evidence="2 3">EPR9N</strain>
    </source>
</reference>
<evidence type="ECO:0000313" key="2">
    <source>
        <dbReference type="EMBL" id="AYQ56809.1"/>
    </source>
</evidence>
<feature type="signal peptide" evidence="1">
    <location>
        <begin position="1"/>
        <end position="28"/>
    </location>
</feature>
<keyword evidence="1" id="KW-0732">Signal</keyword>
<feature type="chain" id="PRO_5017947077" description="Sulfur globule protein CV1" evidence="1">
    <location>
        <begin position="29"/>
        <end position="130"/>
    </location>
</feature>
<evidence type="ECO:0000256" key="1">
    <source>
        <dbReference type="SAM" id="SignalP"/>
    </source>
</evidence>
<proteinExistence type="predicted"/>
<dbReference type="Proteomes" id="UP000278334">
    <property type="component" value="Chromosome"/>
</dbReference>
<gene>
    <name evidence="2" type="ORF">MS2017_1103</name>
</gene>
<evidence type="ECO:0000313" key="3">
    <source>
        <dbReference type="Proteomes" id="UP000278334"/>
    </source>
</evidence>
<dbReference type="AlphaFoldDB" id="A0A3G3IM50"/>
<name>A0A3G3IM50_9GAMM</name>